<gene>
    <name evidence="3" type="ORF">PCOS0759_LOCUS4725</name>
</gene>
<reference evidence="3" key="1">
    <citation type="submission" date="2021-01" db="EMBL/GenBank/DDBJ databases">
        <authorList>
            <person name="Corre E."/>
            <person name="Pelletier E."/>
            <person name="Niang G."/>
            <person name="Scheremetjew M."/>
            <person name="Finn R."/>
            <person name="Kale V."/>
            <person name="Holt S."/>
            <person name="Cochrane G."/>
            <person name="Meng A."/>
            <person name="Brown T."/>
            <person name="Cohen L."/>
        </authorList>
    </citation>
    <scope>NUCLEOTIDE SEQUENCE</scope>
    <source>
        <strain evidence="3">WS</strain>
    </source>
</reference>
<protein>
    <submittedName>
        <fullName evidence="3">Uncharacterized protein</fullName>
    </submittedName>
</protein>
<sequence length="359" mass="41324">MGLGASCLSTPFPEVSPYHHDQSSKKLLHHHKDTQNSSSNPNGFFYSSKYSSLRRMLNSGGNTFRRVSGNALTTESGGVSILSISSLSMNSEDAANQNSKSHDTVDDESDASHRSPKKQARINAERNSLQAGDYCKLPQIFHRRDLTHKNKLISPEKKIIYKLKVDWTVAHVLDRDGTYLTLKMLNCSGVWEIHKRIWIMYVTKIDKDRFDKESERLEFTLKKLNSKITALLQKVREWHRECGHDMDSRIERVESHVDVHYRCTVCGKVLAVERKSVAHEHAKNVLDIYDMDWFNRSFPSNLKFSLDCREGDGTLVRKKELIFAEKKGWIRKIDRELAMFNSREHLTDALALLSNISMR</sequence>
<evidence type="ECO:0000313" key="3">
    <source>
        <dbReference type="EMBL" id="CAD9081485.1"/>
    </source>
</evidence>
<evidence type="ECO:0000256" key="2">
    <source>
        <dbReference type="SAM" id="MobiDB-lite"/>
    </source>
</evidence>
<keyword evidence="1" id="KW-0175">Coiled coil</keyword>
<organism evidence="3">
    <name type="scientific">Percolomonas cosmopolitus</name>
    <dbReference type="NCBI Taxonomy" id="63605"/>
    <lineage>
        <taxon>Eukaryota</taxon>
        <taxon>Discoba</taxon>
        <taxon>Heterolobosea</taxon>
        <taxon>Tetramitia</taxon>
        <taxon>Eutetramitia</taxon>
        <taxon>Percolomonadidae</taxon>
        <taxon>Percolomonas</taxon>
    </lineage>
</organism>
<feature type="region of interest" description="Disordered" evidence="2">
    <location>
        <begin position="11"/>
        <end position="44"/>
    </location>
</feature>
<accession>A0A7S1KQH1</accession>
<feature type="coiled-coil region" evidence="1">
    <location>
        <begin position="207"/>
        <end position="241"/>
    </location>
</feature>
<name>A0A7S1KQH1_9EUKA</name>
<proteinExistence type="predicted"/>
<feature type="region of interest" description="Disordered" evidence="2">
    <location>
        <begin position="92"/>
        <end position="125"/>
    </location>
</feature>
<evidence type="ECO:0000256" key="1">
    <source>
        <dbReference type="SAM" id="Coils"/>
    </source>
</evidence>
<dbReference type="AlphaFoldDB" id="A0A7S1KQH1"/>
<dbReference type="EMBL" id="HBGD01005695">
    <property type="protein sequence ID" value="CAD9081485.1"/>
    <property type="molecule type" value="Transcribed_RNA"/>
</dbReference>